<sequence>MSDSSSLQQPLGQPPTSSTEANAAAPRTGIVGKLSFLDRFLTLWILHWAPRRDVPTTHQGALESRAPFVEALLTWYTLAKTKGATWYFDKFTPRIGVLTLLALLFAIVVLFASQSTRISSNLDKVVYAAVPLLLYFMFIQSRCPSRLTATTLSWRSQWTIASFGLKSDPALISVVGALIEIPTMLALVYLAFWFRKTLFTARKKDDEAALVDAMEEAEDSATADVYAKKTDL</sequence>
<feature type="compositionally biased region" description="Polar residues" evidence="2">
    <location>
        <begin position="1"/>
        <end position="21"/>
    </location>
</feature>
<dbReference type="AlphaFoldDB" id="A0A329RVH0"/>
<feature type="transmembrane region" description="Helical" evidence="3">
    <location>
        <begin position="125"/>
        <end position="141"/>
    </location>
</feature>
<name>A0A329RVH0_9STRA</name>
<dbReference type="Proteomes" id="UP000251314">
    <property type="component" value="Unassembled WGS sequence"/>
</dbReference>
<protein>
    <submittedName>
        <fullName evidence="4">Uncharacterized protein</fullName>
    </submittedName>
</protein>
<keyword evidence="3" id="KW-0472">Membrane</keyword>
<dbReference type="PANTHER" id="PTHR43057:SF1">
    <property type="entry name" value="ARSENICAL-RESISTANCE PROTEIN 3"/>
    <property type="match status" value="1"/>
</dbReference>
<evidence type="ECO:0000256" key="3">
    <source>
        <dbReference type="SAM" id="Phobius"/>
    </source>
</evidence>
<dbReference type="InterPro" id="IPR004706">
    <property type="entry name" value="Arsenical-R_Acr3"/>
</dbReference>
<dbReference type="GO" id="GO:0015105">
    <property type="term" value="F:arsenite transmembrane transporter activity"/>
    <property type="evidence" value="ECO:0007669"/>
    <property type="project" value="TreeGrafter"/>
</dbReference>
<reference evidence="4 5" key="1">
    <citation type="submission" date="2018-01" db="EMBL/GenBank/DDBJ databases">
        <title>Draft genome of the strawberry crown rot pathogen Phytophthora cactorum.</title>
        <authorList>
            <person name="Armitage A.D."/>
            <person name="Lysoe E."/>
            <person name="Nellist C.F."/>
            <person name="Harrison R.J."/>
            <person name="Brurberg M.B."/>
        </authorList>
    </citation>
    <scope>NUCLEOTIDE SEQUENCE [LARGE SCALE GENOMIC DNA]</scope>
    <source>
        <strain evidence="4 5">10300</strain>
    </source>
</reference>
<evidence type="ECO:0000256" key="1">
    <source>
        <dbReference type="ARBA" id="ARBA00022448"/>
    </source>
</evidence>
<comment type="caution">
    <text evidence="4">The sequence shown here is derived from an EMBL/GenBank/DDBJ whole genome shotgun (WGS) entry which is preliminary data.</text>
</comment>
<feature type="transmembrane region" description="Helical" evidence="3">
    <location>
        <begin position="95"/>
        <end position="113"/>
    </location>
</feature>
<proteinExistence type="predicted"/>
<dbReference type="OrthoDB" id="107847at2759"/>
<dbReference type="STRING" id="29920.A0A329RVH0"/>
<evidence type="ECO:0000256" key="2">
    <source>
        <dbReference type="SAM" id="MobiDB-lite"/>
    </source>
</evidence>
<dbReference type="GO" id="GO:0005886">
    <property type="term" value="C:plasma membrane"/>
    <property type="evidence" value="ECO:0007669"/>
    <property type="project" value="TreeGrafter"/>
</dbReference>
<dbReference type="VEuPathDB" id="FungiDB:PC110_g16024"/>
<keyword evidence="5" id="KW-1185">Reference proteome</keyword>
<evidence type="ECO:0000313" key="5">
    <source>
        <dbReference type="Proteomes" id="UP000251314"/>
    </source>
</evidence>
<gene>
    <name evidence="4" type="ORF">PC110_g16024</name>
</gene>
<keyword evidence="1" id="KW-0813">Transport</keyword>
<dbReference type="EMBL" id="MJFZ01000552">
    <property type="protein sequence ID" value="RAW27576.1"/>
    <property type="molecule type" value="Genomic_DNA"/>
</dbReference>
<organism evidence="4 5">
    <name type="scientific">Phytophthora cactorum</name>
    <dbReference type="NCBI Taxonomy" id="29920"/>
    <lineage>
        <taxon>Eukaryota</taxon>
        <taxon>Sar</taxon>
        <taxon>Stramenopiles</taxon>
        <taxon>Oomycota</taxon>
        <taxon>Peronosporomycetes</taxon>
        <taxon>Peronosporales</taxon>
        <taxon>Peronosporaceae</taxon>
        <taxon>Phytophthora</taxon>
    </lineage>
</organism>
<dbReference type="GO" id="GO:0015297">
    <property type="term" value="F:antiporter activity"/>
    <property type="evidence" value="ECO:0007669"/>
    <property type="project" value="InterPro"/>
</dbReference>
<dbReference type="PANTHER" id="PTHR43057">
    <property type="entry name" value="ARSENITE EFFLUX TRANSPORTER"/>
    <property type="match status" value="1"/>
</dbReference>
<keyword evidence="3" id="KW-1133">Transmembrane helix</keyword>
<keyword evidence="3" id="KW-0812">Transmembrane</keyword>
<accession>A0A329RVH0</accession>
<dbReference type="GO" id="GO:0015104">
    <property type="term" value="F:antimonite transmembrane transporter activity"/>
    <property type="evidence" value="ECO:0007669"/>
    <property type="project" value="TreeGrafter"/>
</dbReference>
<feature type="transmembrane region" description="Helical" evidence="3">
    <location>
        <begin position="170"/>
        <end position="194"/>
    </location>
</feature>
<feature type="region of interest" description="Disordered" evidence="2">
    <location>
        <begin position="1"/>
        <end position="24"/>
    </location>
</feature>
<evidence type="ECO:0000313" key="4">
    <source>
        <dbReference type="EMBL" id="RAW27576.1"/>
    </source>
</evidence>